<dbReference type="PROSITE" id="PS00497">
    <property type="entry name" value="TYROSINASE_1"/>
    <property type="match status" value="1"/>
</dbReference>
<dbReference type="PANTHER" id="PTHR11474">
    <property type="entry name" value="TYROSINASE FAMILY MEMBER"/>
    <property type="match status" value="1"/>
</dbReference>
<accession>A0ABQ6BM68</accession>
<name>A0ABQ6BM68_9CAUL</name>
<sequence>MGSGGFVKIDRRRALAGAAMLGLGAGPAFSQTARRVRRGASSLSATSDDVVAFGEGMALMKRRSDARSWSRQNTLHARNGQHNNGLFLPWHRLQLAHLERIIAELTGHAAFAMPYWDAQEHQTLPSWVTGTDAPLYERQRAQGVDTLDFSAARWARSPHVSRLTSDGFETFAGRLPDGAGMVEGYGHNFIHELVGGLMKRLATAANDPVFWLHHANVDRVWATWHARQAANVYPADWTARTLAGFVGARGEDTGDWRVGDVLETRSLGYTYDHLFPFPVFSAPDAGPPGATRREPLGGVVYRMRAEGEAGRDRMSVSLPAEALARMRAADDTLMISGAGSVAYAATENLLDRSIEIRMTCAGRTVSLGASPTFLHLVEGEHAGHRGAYSLPFRFGEEVLNLIGDQDQPVTVVVAAEDLDPDSRRPPAQGVALDLSLTLTESRWA</sequence>
<feature type="domain" description="Tyrosinase copper-binding" evidence="3">
    <location>
        <begin position="82"/>
        <end position="99"/>
    </location>
</feature>
<dbReference type="Pfam" id="PF00264">
    <property type="entry name" value="Tyrosinase"/>
    <property type="match status" value="2"/>
</dbReference>
<dbReference type="InterPro" id="IPR002227">
    <property type="entry name" value="Tyrosinase_Cu-bd"/>
</dbReference>
<dbReference type="PANTHER" id="PTHR11474:SF76">
    <property type="entry name" value="SHKT DOMAIN-CONTAINING PROTEIN"/>
    <property type="match status" value="1"/>
</dbReference>
<protein>
    <recommendedName>
        <fullName evidence="3 4">Tyrosinase copper-binding domain-containing protein</fullName>
    </recommendedName>
</protein>
<dbReference type="PROSITE" id="PS00498">
    <property type="entry name" value="TYROSINASE_2"/>
    <property type="match status" value="1"/>
</dbReference>
<evidence type="ECO:0000313" key="6">
    <source>
        <dbReference type="Proteomes" id="UP001156921"/>
    </source>
</evidence>
<reference evidence="6" key="1">
    <citation type="journal article" date="2019" name="Int. J. Syst. Evol. Microbiol.">
        <title>The Global Catalogue of Microorganisms (GCM) 10K type strain sequencing project: providing services to taxonomists for standard genome sequencing and annotation.</title>
        <authorList>
            <consortium name="The Broad Institute Genomics Platform"/>
            <consortium name="The Broad Institute Genome Sequencing Center for Infectious Disease"/>
            <person name="Wu L."/>
            <person name="Ma J."/>
        </authorList>
    </citation>
    <scope>NUCLEOTIDE SEQUENCE [LARGE SCALE GENOMIC DNA]</scope>
    <source>
        <strain evidence="6">NBRC 110107</strain>
    </source>
</reference>
<keyword evidence="1" id="KW-0479">Metal-binding</keyword>
<feature type="domain" description="Tyrosinase copper-binding" evidence="4">
    <location>
        <begin position="207"/>
        <end position="218"/>
    </location>
</feature>
<dbReference type="SUPFAM" id="SSF48056">
    <property type="entry name" value="Di-copper centre-containing domain"/>
    <property type="match status" value="1"/>
</dbReference>
<proteinExistence type="predicted"/>
<keyword evidence="2" id="KW-0186">Copper</keyword>
<gene>
    <name evidence="5" type="ORF">GCM10007859_27750</name>
</gene>
<evidence type="ECO:0000259" key="3">
    <source>
        <dbReference type="PROSITE" id="PS00497"/>
    </source>
</evidence>
<dbReference type="PRINTS" id="PR00092">
    <property type="entry name" value="TYROSINASE"/>
</dbReference>
<organism evidence="5 6">
    <name type="scientific">Brevundimonas denitrificans</name>
    <dbReference type="NCBI Taxonomy" id="1443434"/>
    <lineage>
        <taxon>Bacteria</taxon>
        <taxon>Pseudomonadati</taxon>
        <taxon>Pseudomonadota</taxon>
        <taxon>Alphaproteobacteria</taxon>
        <taxon>Caulobacterales</taxon>
        <taxon>Caulobacteraceae</taxon>
        <taxon>Brevundimonas</taxon>
    </lineage>
</organism>
<dbReference type="InterPro" id="IPR008922">
    <property type="entry name" value="Di-copper_centre_dom_sf"/>
</dbReference>
<dbReference type="Gene3D" id="1.10.1280.10">
    <property type="entry name" value="Di-copper center containing domain from catechol oxidase"/>
    <property type="match status" value="1"/>
</dbReference>
<dbReference type="Proteomes" id="UP001156921">
    <property type="component" value="Unassembled WGS sequence"/>
</dbReference>
<comment type="caution">
    <text evidence="5">The sequence shown here is derived from an EMBL/GenBank/DDBJ whole genome shotgun (WGS) entry which is preliminary data.</text>
</comment>
<keyword evidence="6" id="KW-1185">Reference proteome</keyword>
<evidence type="ECO:0000256" key="2">
    <source>
        <dbReference type="ARBA" id="ARBA00023008"/>
    </source>
</evidence>
<dbReference type="InterPro" id="IPR050316">
    <property type="entry name" value="Tyrosinase/Hemocyanin"/>
</dbReference>
<evidence type="ECO:0000313" key="5">
    <source>
        <dbReference type="EMBL" id="GLS02744.1"/>
    </source>
</evidence>
<evidence type="ECO:0000256" key="1">
    <source>
        <dbReference type="ARBA" id="ARBA00022723"/>
    </source>
</evidence>
<dbReference type="EMBL" id="BSOY01000102">
    <property type="protein sequence ID" value="GLS02744.1"/>
    <property type="molecule type" value="Genomic_DNA"/>
</dbReference>
<evidence type="ECO:0000259" key="4">
    <source>
        <dbReference type="PROSITE" id="PS00498"/>
    </source>
</evidence>